<gene>
    <name evidence="1" type="ORF">GCM10011610_42230</name>
</gene>
<dbReference type="EMBL" id="BMNE01000004">
    <property type="protein sequence ID" value="GGN86656.1"/>
    <property type="molecule type" value="Genomic_DNA"/>
</dbReference>
<name>A0ABQ2KMI7_9NOCA</name>
<reference evidence="2" key="1">
    <citation type="journal article" date="2019" name="Int. J. Syst. Evol. Microbiol.">
        <title>The Global Catalogue of Microorganisms (GCM) 10K type strain sequencing project: providing services to taxonomists for standard genome sequencing and annotation.</title>
        <authorList>
            <consortium name="The Broad Institute Genomics Platform"/>
            <consortium name="The Broad Institute Genome Sequencing Center for Infectious Disease"/>
            <person name="Wu L."/>
            <person name="Ma J."/>
        </authorList>
    </citation>
    <scope>NUCLEOTIDE SEQUENCE [LARGE SCALE GENOMIC DNA]</scope>
    <source>
        <strain evidence="2">CGMCC 4.7329</strain>
    </source>
</reference>
<dbReference type="RefSeq" id="WP_189030814.1">
    <property type="nucleotide sequence ID" value="NZ_BMNE01000004.1"/>
</dbReference>
<evidence type="ECO:0000313" key="2">
    <source>
        <dbReference type="Proteomes" id="UP000658127"/>
    </source>
</evidence>
<comment type="caution">
    <text evidence="1">The sequence shown here is derived from an EMBL/GenBank/DDBJ whole genome shotgun (WGS) entry which is preliminary data.</text>
</comment>
<organism evidence="1 2">
    <name type="scientific">Nocardia rhizosphaerihabitans</name>
    <dbReference type="NCBI Taxonomy" id="1691570"/>
    <lineage>
        <taxon>Bacteria</taxon>
        <taxon>Bacillati</taxon>
        <taxon>Actinomycetota</taxon>
        <taxon>Actinomycetes</taxon>
        <taxon>Mycobacteriales</taxon>
        <taxon>Nocardiaceae</taxon>
        <taxon>Nocardia</taxon>
    </lineage>
</organism>
<accession>A0ABQ2KMI7</accession>
<proteinExistence type="predicted"/>
<evidence type="ECO:0000313" key="1">
    <source>
        <dbReference type="EMBL" id="GGN86656.1"/>
    </source>
</evidence>
<keyword evidence="2" id="KW-1185">Reference proteome</keyword>
<sequence>MVQDGSFLELDGARARPVDEGSYTWRGELRLWDNESLMGWYVATEGAVRSKGSLYFALHPQGLALAGSWVGQSAAGLVIRGWGAIVRHKRLAVPLVDLLRATDGNLTAWPKSL</sequence>
<protein>
    <submittedName>
        <fullName evidence="1">Uncharacterized protein</fullName>
    </submittedName>
</protein>
<dbReference type="Proteomes" id="UP000658127">
    <property type="component" value="Unassembled WGS sequence"/>
</dbReference>